<dbReference type="EMBL" id="CP036266">
    <property type="protein sequence ID" value="QDT24344.1"/>
    <property type="molecule type" value="Genomic_DNA"/>
</dbReference>
<reference evidence="1 2" key="1">
    <citation type="submission" date="2019-02" db="EMBL/GenBank/DDBJ databases">
        <title>Deep-cultivation of Planctomycetes and their phenomic and genomic characterization uncovers novel biology.</title>
        <authorList>
            <person name="Wiegand S."/>
            <person name="Jogler M."/>
            <person name="Boedeker C."/>
            <person name="Pinto D."/>
            <person name="Vollmers J."/>
            <person name="Rivas-Marin E."/>
            <person name="Kohn T."/>
            <person name="Peeters S.H."/>
            <person name="Heuer A."/>
            <person name="Rast P."/>
            <person name="Oberbeckmann S."/>
            <person name="Bunk B."/>
            <person name="Jeske O."/>
            <person name="Meyerdierks A."/>
            <person name="Storesund J.E."/>
            <person name="Kallscheuer N."/>
            <person name="Luecker S."/>
            <person name="Lage O.M."/>
            <person name="Pohl T."/>
            <person name="Merkel B.J."/>
            <person name="Hornburger P."/>
            <person name="Mueller R.-W."/>
            <person name="Bruemmer F."/>
            <person name="Labrenz M."/>
            <person name="Spormann A.M."/>
            <person name="Op den Camp H."/>
            <person name="Overmann J."/>
            <person name="Amann R."/>
            <person name="Jetten M.S.M."/>
            <person name="Mascher T."/>
            <person name="Medema M.H."/>
            <person name="Devos D.P."/>
            <person name="Kaster A.-K."/>
            <person name="Ovreas L."/>
            <person name="Rohde M."/>
            <person name="Galperin M.Y."/>
            <person name="Jogler C."/>
        </authorList>
    </citation>
    <scope>NUCLEOTIDE SEQUENCE [LARGE SCALE GENOMIC DNA]</scope>
    <source>
        <strain evidence="1 2">HG66A1</strain>
    </source>
</reference>
<accession>A0A517PYC2</accession>
<proteinExistence type="predicted"/>
<name>A0A517PYC2_9PLAN</name>
<sequence length="102" mass="11917">MTRITKEEEEFIFDTLRLYLNDDMYVANSVAIYRHEDGHLSHFPFCGSPSIAADGSDEVIYEWHSGCYNDDDDPFENVDDLIDALREGFVREQEMAAEREWT</sequence>
<keyword evidence="2" id="KW-1185">Reference proteome</keyword>
<protein>
    <submittedName>
        <fullName evidence="1">Uncharacterized protein</fullName>
    </submittedName>
</protein>
<dbReference type="Proteomes" id="UP000320421">
    <property type="component" value="Chromosome"/>
</dbReference>
<gene>
    <name evidence="1" type="ORF">HG66A1_61760</name>
</gene>
<evidence type="ECO:0000313" key="1">
    <source>
        <dbReference type="EMBL" id="QDT24344.1"/>
    </source>
</evidence>
<organism evidence="1 2">
    <name type="scientific">Gimesia chilikensis</name>
    <dbReference type="NCBI Taxonomy" id="2605989"/>
    <lineage>
        <taxon>Bacteria</taxon>
        <taxon>Pseudomonadati</taxon>
        <taxon>Planctomycetota</taxon>
        <taxon>Planctomycetia</taxon>
        <taxon>Planctomycetales</taxon>
        <taxon>Planctomycetaceae</taxon>
        <taxon>Gimesia</taxon>
    </lineage>
</organism>
<dbReference type="RefSeq" id="WP_145192943.1">
    <property type="nucleotide sequence ID" value="NZ_CP036266.1"/>
</dbReference>
<evidence type="ECO:0000313" key="2">
    <source>
        <dbReference type="Proteomes" id="UP000320421"/>
    </source>
</evidence>
<dbReference type="AlphaFoldDB" id="A0A517PYC2"/>